<reference evidence="2" key="1">
    <citation type="journal article" date="2013" name="Nature">
        <title>Draft genome of the wheat A-genome progenitor Triticum urartu.</title>
        <authorList>
            <person name="Ling H.Q."/>
            <person name="Zhao S."/>
            <person name="Liu D."/>
            <person name="Wang J."/>
            <person name="Sun H."/>
            <person name="Zhang C."/>
            <person name="Fan H."/>
            <person name="Li D."/>
            <person name="Dong L."/>
            <person name="Tao Y."/>
            <person name="Gao C."/>
            <person name="Wu H."/>
            <person name="Li Y."/>
            <person name="Cui Y."/>
            <person name="Guo X."/>
            <person name="Zheng S."/>
            <person name="Wang B."/>
            <person name="Yu K."/>
            <person name="Liang Q."/>
            <person name="Yang W."/>
            <person name="Lou X."/>
            <person name="Chen J."/>
            <person name="Feng M."/>
            <person name="Jian J."/>
            <person name="Zhang X."/>
            <person name="Luo G."/>
            <person name="Jiang Y."/>
            <person name="Liu J."/>
            <person name="Wang Z."/>
            <person name="Sha Y."/>
            <person name="Zhang B."/>
            <person name="Wu H."/>
            <person name="Tang D."/>
            <person name="Shen Q."/>
            <person name="Xue P."/>
            <person name="Zou S."/>
            <person name="Wang X."/>
            <person name="Liu X."/>
            <person name="Wang F."/>
            <person name="Yang Y."/>
            <person name="An X."/>
            <person name="Dong Z."/>
            <person name="Zhang K."/>
            <person name="Zhang X."/>
            <person name="Luo M.C."/>
            <person name="Dvorak J."/>
            <person name="Tong Y."/>
            <person name="Wang J."/>
            <person name="Yang H."/>
            <person name="Li Z."/>
            <person name="Wang D."/>
            <person name="Zhang A."/>
            <person name="Wang J."/>
        </authorList>
    </citation>
    <scope>NUCLEOTIDE SEQUENCE</scope>
</reference>
<dbReference type="EMBL" id="KD250780">
    <property type="protein sequence ID" value="EMS48489.1"/>
    <property type="molecule type" value="Genomic_DNA"/>
</dbReference>
<dbReference type="InterPro" id="IPR011990">
    <property type="entry name" value="TPR-like_helical_dom_sf"/>
</dbReference>
<name>M7ZK73_TRIUA</name>
<feature type="compositionally biased region" description="Basic and acidic residues" evidence="1">
    <location>
        <begin position="349"/>
        <end position="359"/>
    </location>
</feature>
<sequence length="430" mass="47005">MSTDADRAAAEKVEADKKAAEDAAAAATATTAAWPIGGDRACAIVKPLNRSESSDTRTCRHVRTMRNPKLVVPRRRRKSTSEVCDSIPPKDLEVDGSSRDHLDNEALAAATSARTTQFPASLMAVYMGIANSTYQPPRHLPQATTTTRAPSCGGLGKIEVLDEGQFRQFAERVKGETISAVFLAAAPDNPLSSVHIQTPSNLPSARQQAAEECTSVLELDTEHAGALMLRAQTLVTLKDYQSALFDVNRLIEINPSSEVYRNLHARLKTQLSLAPIPESEEESLYTEEDKEDLPPKDNTKNETVVVKSDQPSAKVILENKPVTKALKVEVPPNLPSKPEGGGTIQKPKGHSELDHKEPLTEAPKVQVSPSLPSKPECRGTIQKPKGHSGFDYSKWDKVEDDSSEDDEDDEEDDLPRYKFKVRTIGVRTVK</sequence>
<feature type="compositionally biased region" description="Basic and acidic residues" evidence="1">
    <location>
        <begin position="1"/>
        <end position="21"/>
    </location>
</feature>
<dbReference type="eggNOG" id="ENOG502QSZG">
    <property type="taxonomic scope" value="Eukaryota"/>
</dbReference>
<dbReference type="SUPFAM" id="SSF48452">
    <property type="entry name" value="TPR-like"/>
    <property type="match status" value="1"/>
</dbReference>
<dbReference type="PANTHER" id="PTHR47541:SF1">
    <property type="entry name" value="TETRATRICOPEPTIDE REPEAT (TPR)-LIKE SUPERFAMILY PROTEIN"/>
    <property type="match status" value="1"/>
</dbReference>
<proteinExistence type="predicted"/>
<dbReference type="PANTHER" id="PTHR47541">
    <property type="entry name" value="TETRATRICOPEPTIDE REPEAT (TPR)-LIKE SUPERFAMILY PROTEIN"/>
    <property type="match status" value="1"/>
</dbReference>
<evidence type="ECO:0000256" key="1">
    <source>
        <dbReference type="SAM" id="MobiDB-lite"/>
    </source>
</evidence>
<feature type="region of interest" description="Disordered" evidence="1">
    <location>
        <begin position="327"/>
        <end position="416"/>
    </location>
</feature>
<gene>
    <name evidence="2" type="ORF">TRIUR3_07059</name>
</gene>
<organism evidence="2">
    <name type="scientific">Triticum urartu</name>
    <name type="common">Red wild einkorn</name>
    <name type="synonym">Crithodium urartu</name>
    <dbReference type="NCBI Taxonomy" id="4572"/>
    <lineage>
        <taxon>Eukaryota</taxon>
        <taxon>Viridiplantae</taxon>
        <taxon>Streptophyta</taxon>
        <taxon>Embryophyta</taxon>
        <taxon>Tracheophyta</taxon>
        <taxon>Spermatophyta</taxon>
        <taxon>Magnoliopsida</taxon>
        <taxon>Liliopsida</taxon>
        <taxon>Poales</taxon>
        <taxon>Poaceae</taxon>
        <taxon>BOP clade</taxon>
        <taxon>Pooideae</taxon>
        <taxon>Triticodae</taxon>
        <taxon>Triticeae</taxon>
        <taxon>Triticinae</taxon>
        <taxon>Triticum</taxon>
    </lineage>
</organism>
<protein>
    <submittedName>
        <fullName evidence="2">Uncharacterized protein</fullName>
    </submittedName>
</protein>
<dbReference type="AlphaFoldDB" id="M7ZK73"/>
<accession>M7ZK73</accession>
<feature type="compositionally biased region" description="Acidic residues" evidence="1">
    <location>
        <begin position="278"/>
        <end position="291"/>
    </location>
</feature>
<dbReference type="STRING" id="4572.M7ZK73"/>
<feature type="region of interest" description="Disordered" evidence="1">
    <location>
        <begin position="277"/>
        <end position="308"/>
    </location>
</feature>
<dbReference type="Gene3D" id="1.25.40.10">
    <property type="entry name" value="Tetratricopeptide repeat domain"/>
    <property type="match status" value="1"/>
</dbReference>
<feature type="region of interest" description="Disordered" evidence="1">
    <location>
        <begin position="1"/>
        <end position="22"/>
    </location>
</feature>
<evidence type="ECO:0000313" key="2">
    <source>
        <dbReference type="EMBL" id="EMS48489.1"/>
    </source>
</evidence>
<feature type="compositionally biased region" description="Acidic residues" evidence="1">
    <location>
        <begin position="398"/>
        <end position="413"/>
    </location>
</feature>